<dbReference type="RefSeq" id="XP_066829091.1">
    <property type="nucleotide sequence ID" value="XM_066972121.1"/>
</dbReference>
<feature type="region of interest" description="Disordered" evidence="9">
    <location>
        <begin position="1"/>
        <end position="34"/>
    </location>
</feature>
<organism evidence="10 11">
    <name type="scientific">Lodderomyces beijingensis</name>
    <dbReference type="NCBI Taxonomy" id="1775926"/>
    <lineage>
        <taxon>Eukaryota</taxon>
        <taxon>Fungi</taxon>
        <taxon>Dikarya</taxon>
        <taxon>Ascomycota</taxon>
        <taxon>Saccharomycotina</taxon>
        <taxon>Pichiomycetes</taxon>
        <taxon>Debaryomycetaceae</taxon>
        <taxon>Candida/Lodderomyces clade</taxon>
        <taxon>Lodderomyces</taxon>
    </lineage>
</organism>
<keyword evidence="3 8" id="KW-0479">Metal-binding</keyword>
<dbReference type="PANTHER" id="PTHR12111:SF1">
    <property type="entry name" value="SPLICING FACTOR YJU2"/>
    <property type="match status" value="1"/>
</dbReference>
<dbReference type="Proteomes" id="UP001497383">
    <property type="component" value="Chromosome 3"/>
</dbReference>
<reference evidence="10 11" key="1">
    <citation type="submission" date="2024-03" db="EMBL/GenBank/DDBJ databases">
        <authorList>
            <person name="Brejova B."/>
        </authorList>
    </citation>
    <scope>NUCLEOTIDE SEQUENCE [LARGE SCALE GENOMIC DNA]</scope>
    <source>
        <strain evidence="10 11">CBS 14171</strain>
    </source>
</reference>
<dbReference type="Pfam" id="PF04502">
    <property type="entry name" value="Saf4_Yju2"/>
    <property type="match status" value="1"/>
</dbReference>
<feature type="binding site" evidence="8">
    <location>
        <position position="86"/>
    </location>
    <ligand>
        <name>Zn(2+)</name>
        <dbReference type="ChEBI" id="CHEBI:29105"/>
    </ligand>
</feature>
<feature type="compositionally biased region" description="Basic and acidic residues" evidence="9">
    <location>
        <begin position="227"/>
        <end position="254"/>
    </location>
</feature>
<feature type="compositionally biased region" description="Low complexity" evidence="9">
    <location>
        <begin position="272"/>
        <end position="281"/>
    </location>
</feature>
<comment type="similarity">
    <text evidence="8">Belongs to the CWC16 family. YJU2 subfamily.</text>
</comment>
<name>A0ABP0ZIE0_9ASCO</name>
<keyword evidence="7 8" id="KW-0539">Nucleus</keyword>
<keyword evidence="11" id="KW-1185">Reference proteome</keyword>
<dbReference type="InterPro" id="IPR043701">
    <property type="entry name" value="Yju2"/>
</dbReference>
<dbReference type="InterPro" id="IPR007590">
    <property type="entry name" value="Saf4/Yju2"/>
</dbReference>
<evidence type="ECO:0000256" key="2">
    <source>
        <dbReference type="ARBA" id="ARBA00022664"/>
    </source>
</evidence>
<keyword evidence="4 8" id="KW-0747">Spliceosome</keyword>
<keyword evidence="5 8" id="KW-0862">Zinc</keyword>
<keyword evidence="6" id="KW-0508">mRNA splicing</keyword>
<evidence type="ECO:0000256" key="8">
    <source>
        <dbReference type="HAMAP-Rule" id="MF_03226"/>
    </source>
</evidence>
<evidence type="ECO:0000256" key="6">
    <source>
        <dbReference type="ARBA" id="ARBA00023187"/>
    </source>
</evidence>
<comment type="subunit">
    <text evidence="8">Component of the spliceosome. Present in the activated B complex, the catalytically activated B* complex which catalyzes the branching, the catalytic step 1 C complex catalyzing the exon ligation, and the postcatalytic P complex containing the ligated exons (mRNA) and the excised lariat intron.</text>
</comment>
<evidence type="ECO:0000256" key="3">
    <source>
        <dbReference type="ARBA" id="ARBA00022723"/>
    </source>
</evidence>
<comment type="subcellular location">
    <subcellularLocation>
        <location evidence="1 8">Nucleus</location>
    </subcellularLocation>
</comment>
<proteinExistence type="inferred from homology"/>
<evidence type="ECO:0000313" key="11">
    <source>
        <dbReference type="Proteomes" id="UP001497383"/>
    </source>
</evidence>
<accession>A0ABP0ZIE0</accession>
<evidence type="ECO:0000256" key="5">
    <source>
        <dbReference type="ARBA" id="ARBA00022833"/>
    </source>
</evidence>
<evidence type="ECO:0000256" key="4">
    <source>
        <dbReference type="ARBA" id="ARBA00022728"/>
    </source>
</evidence>
<feature type="binding site" evidence="8">
    <location>
        <position position="83"/>
    </location>
    <ligand>
        <name>Zn(2+)</name>
        <dbReference type="ChEBI" id="CHEBI:29105"/>
    </ligand>
</feature>
<dbReference type="HAMAP" id="MF_03226">
    <property type="entry name" value="YJU2"/>
    <property type="match status" value="1"/>
</dbReference>
<feature type="region of interest" description="Disordered" evidence="9">
    <location>
        <begin position="227"/>
        <end position="281"/>
    </location>
</feature>
<keyword evidence="2" id="KW-0507">mRNA processing</keyword>
<dbReference type="PANTHER" id="PTHR12111">
    <property type="entry name" value="SPLICING FACTOR YJU2"/>
    <property type="match status" value="1"/>
</dbReference>
<sequence>MSERKAINKYYPPDYDPSKTIRRKKKPPSSQPQTIKIRMMAPYSMRCTRCNEYIAERRSFNARKEVTDERYLNIKIIRFYITCPGCNQTISFKTNPAEAGYTPEMGAVRNFERKEEEKKKKRDKETDEELMRRLEGEARQDEAFRDMVKKRKVNPFWNAADGATGAGAAGGGDVVEKFERRLVESKRERDVLDELERIHGVVEQVRERGGEELVDLVRRKIELEEEIEAGREQAGFDRDGDGDKVESEEKKVENEQVGGDDDNEKEKPAGAPKMPKIPTKITIKKKVNSAIANKFNYSSDSE</sequence>
<protein>
    <recommendedName>
        <fullName evidence="8">Splicing factor YJU2</fullName>
    </recommendedName>
</protein>
<evidence type="ECO:0000256" key="1">
    <source>
        <dbReference type="ARBA" id="ARBA00004123"/>
    </source>
</evidence>
<dbReference type="EMBL" id="OZ022407">
    <property type="protein sequence ID" value="CAK9437775.1"/>
    <property type="molecule type" value="Genomic_DNA"/>
</dbReference>
<evidence type="ECO:0000256" key="9">
    <source>
        <dbReference type="SAM" id="MobiDB-lite"/>
    </source>
</evidence>
<feature type="binding site" evidence="8">
    <location>
        <position position="47"/>
    </location>
    <ligand>
        <name>Zn(2+)</name>
        <dbReference type="ChEBI" id="CHEBI:29105"/>
    </ligand>
</feature>
<comment type="function">
    <text evidence="8">Part of the spliceosome which catalyzes two sequential transesterification reactions, first the excision of the non-coding intron from pre-mRNA and then the ligation of the coding exons to form the mature mRNA. Plays a role in stabilizing the structure of the spliceosome catalytic core and docking of the branch helix into the active site, producing 5'-exon and lariat intron-3'-intermediates.</text>
</comment>
<feature type="binding site" evidence="8">
    <location>
        <position position="50"/>
    </location>
    <ligand>
        <name>Zn(2+)</name>
        <dbReference type="ChEBI" id="CHEBI:29105"/>
    </ligand>
</feature>
<dbReference type="GeneID" id="92207349"/>
<evidence type="ECO:0000256" key="7">
    <source>
        <dbReference type="ARBA" id="ARBA00023242"/>
    </source>
</evidence>
<gene>
    <name evidence="10" type="ORF">LODBEIA_P21530</name>
</gene>
<evidence type="ECO:0000313" key="10">
    <source>
        <dbReference type="EMBL" id="CAK9437775.1"/>
    </source>
</evidence>